<reference evidence="3" key="1">
    <citation type="journal article" date="2021" name="Syst. Appl. Microbiol.">
        <title>Roseomonas hellenica sp. nov., isolated from roots of wild-growing Alkanna tinctoria.</title>
        <authorList>
            <person name="Rat A."/>
            <person name="Naranjo H.D."/>
            <person name="Lebbe L."/>
            <person name="Cnockaert M."/>
            <person name="Krigas N."/>
            <person name="Grigoriadou K."/>
            <person name="Maloupa E."/>
            <person name="Willems A."/>
        </authorList>
    </citation>
    <scope>NUCLEOTIDE SEQUENCE [LARGE SCALE GENOMIC DNA]</scope>
    <source>
        <strain evidence="3">LMG 31159</strain>
    </source>
</reference>
<evidence type="ECO:0000313" key="2">
    <source>
        <dbReference type="EMBL" id="MBR0653025.1"/>
    </source>
</evidence>
<feature type="signal peptide" evidence="1">
    <location>
        <begin position="1"/>
        <end position="20"/>
    </location>
</feature>
<dbReference type="Proteomes" id="UP000698752">
    <property type="component" value="Unassembled WGS sequence"/>
</dbReference>
<keyword evidence="3" id="KW-1185">Reference proteome</keyword>
<accession>A0ABS5EPS8</accession>
<dbReference type="RefSeq" id="WP_211871737.1">
    <property type="nucleotide sequence ID" value="NZ_JAAEDI010000039.1"/>
</dbReference>
<feature type="chain" id="PRO_5045089062" evidence="1">
    <location>
        <begin position="21"/>
        <end position="101"/>
    </location>
</feature>
<keyword evidence="1" id="KW-0732">Signal</keyword>
<sequence length="101" mass="10606">MIRLVLHALILAVAAGPVVAAAQEPQISGAPAGDAGRVALRAIHGNFNAEVCPRLTRAERQQNGSIHAVCDNGESFRVFRIGDRIVAMRCAAAARYGIEGC</sequence>
<evidence type="ECO:0000313" key="3">
    <source>
        <dbReference type="Proteomes" id="UP000698752"/>
    </source>
</evidence>
<comment type="caution">
    <text evidence="2">The sequence shown here is derived from an EMBL/GenBank/DDBJ whole genome shotgun (WGS) entry which is preliminary data.</text>
</comment>
<dbReference type="EMBL" id="JAAEDI010000039">
    <property type="protein sequence ID" value="MBR0653025.1"/>
    <property type="molecule type" value="Genomic_DNA"/>
</dbReference>
<protein>
    <submittedName>
        <fullName evidence="2">Uncharacterized protein</fullName>
    </submittedName>
</protein>
<name>A0ABS5EPS8_9PROT</name>
<proteinExistence type="predicted"/>
<evidence type="ECO:0000256" key="1">
    <source>
        <dbReference type="SAM" id="SignalP"/>
    </source>
</evidence>
<organism evidence="2 3">
    <name type="scientific">Neoroseomonas terrae</name>
    <dbReference type="NCBI Taxonomy" id="424799"/>
    <lineage>
        <taxon>Bacteria</taxon>
        <taxon>Pseudomonadati</taxon>
        <taxon>Pseudomonadota</taxon>
        <taxon>Alphaproteobacteria</taxon>
        <taxon>Acetobacterales</taxon>
        <taxon>Acetobacteraceae</taxon>
        <taxon>Neoroseomonas</taxon>
    </lineage>
</organism>
<gene>
    <name evidence="2" type="ORF">GXW78_25440</name>
</gene>